<comment type="caution">
    <text evidence="1">The sequence shown here is derived from an EMBL/GenBank/DDBJ whole genome shotgun (WGS) entry which is preliminary data.</text>
</comment>
<evidence type="ECO:0008006" key="3">
    <source>
        <dbReference type="Google" id="ProtNLM"/>
    </source>
</evidence>
<name>A0A0V0ZL57_9BILA</name>
<accession>A0A0V0ZL57</accession>
<proteinExistence type="predicted"/>
<dbReference type="OrthoDB" id="5920530at2759"/>
<sequence>MVSQIRSINLKNCCYITAHAWDSISGSTLRASWNKLLGCNEECVNQSTDCNDDFTTLIEMFKKFKLSRDEVEQWLADDDTPLCETLTDDEILEVVEKDENKDGDVSDKLNEEGLSHSEAYFSFKLGIKWREQLKEFSATQLMLVRRIRGVSAQKKLSSLKQKLITDFYKICNVHKVNLVLFQRSAEKYNRPY</sequence>
<dbReference type="AlphaFoldDB" id="A0A0V0ZL57"/>
<evidence type="ECO:0000313" key="2">
    <source>
        <dbReference type="Proteomes" id="UP000054783"/>
    </source>
</evidence>
<protein>
    <recommendedName>
        <fullName evidence="3">Jerky-like protein-like</fullName>
    </recommendedName>
</protein>
<dbReference type="EMBL" id="JYDQ01000146">
    <property type="protein sequence ID" value="KRY13157.1"/>
    <property type="molecule type" value="Genomic_DNA"/>
</dbReference>
<reference evidence="1 2" key="1">
    <citation type="submission" date="2015-01" db="EMBL/GenBank/DDBJ databases">
        <title>Evolution of Trichinella species and genotypes.</title>
        <authorList>
            <person name="Korhonen P.K."/>
            <person name="Edoardo P."/>
            <person name="Giuseppe L.R."/>
            <person name="Gasser R.B."/>
        </authorList>
    </citation>
    <scope>NUCLEOTIDE SEQUENCE [LARGE SCALE GENOMIC DNA]</scope>
    <source>
        <strain evidence="1">ISS2496</strain>
    </source>
</reference>
<organism evidence="1 2">
    <name type="scientific">Trichinella patagoniensis</name>
    <dbReference type="NCBI Taxonomy" id="990121"/>
    <lineage>
        <taxon>Eukaryota</taxon>
        <taxon>Metazoa</taxon>
        <taxon>Ecdysozoa</taxon>
        <taxon>Nematoda</taxon>
        <taxon>Enoplea</taxon>
        <taxon>Dorylaimia</taxon>
        <taxon>Trichinellida</taxon>
        <taxon>Trichinellidae</taxon>
        <taxon>Trichinella</taxon>
    </lineage>
</organism>
<dbReference type="Proteomes" id="UP000054783">
    <property type="component" value="Unassembled WGS sequence"/>
</dbReference>
<gene>
    <name evidence="1" type="ORF">T12_9844</name>
</gene>
<keyword evidence="2" id="KW-1185">Reference proteome</keyword>
<evidence type="ECO:0000313" key="1">
    <source>
        <dbReference type="EMBL" id="KRY13157.1"/>
    </source>
</evidence>